<keyword evidence="4" id="KW-1185">Reference proteome</keyword>
<dbReference type="Gene3D" id="1.20.5.1700">
    <property type="match status" value="1"/>
</dbReference>
<reference evidence="4" key="1">
    <citation type="journal article" date="2014" name="Proc. Natl. Acad. Sci. U.S.A.">
        <title>Extensive sampling of basidiomycete genomes demonstrates inadequacy of the white-rot/brown-rot paradigm for wood decay fungi.</title>
        <authorList>
            <person name="Riley R."/>
            <person name="Salamov A.A."/>
            <person name="Brown D.W."/>
            <person name="Nagy L.G."/>
            <person name="Floudas D."/>
            <person name="Held B.W."/>
            <person name="Levasseur A."/>
            <person name="Lombard V."/>
            <person name="Morin E."/>
            <person name="Otillar R."/>
            <person name="Lindquist E.A."/>
            <person name="Sun H."/>
            <person name="LaButti K.M."/>
            <person name="Schmutz J."/>
            <person name="Jabbour D."/>
            <person name="Luo H."/>
            <person name="Baker S.E."/>
            <person name="Pisabarro A.G."/>
            <person name="Walton J.D."/>
            <person name="Blanchette R.A."/>
            <person name="Henrissat B."/>
            <person name="Martin F."/>
            <person name="Cullen D."/>
            <person name="Hibbett D.S."/>
            <person name="Grigoriev I.V."/>
        </authorList>
    </citation>
    <scope>NUCLEOTIDE SEQUENCE [LARGE SCALE GENOMIC DNA]</scope>
    <source>
        <strain evidence="4">MUCL 33604</strain>
    </source>
</reference>
<feature type="compositionally biased region" description="Polar residues" evidence="2">
    <location>
        <begin position="1"/>
        <end position="28"/>
    </location>
</feature>
<organism evidence="3 4">
    <name type="scientific">Jaapia argillacea MUCL 33604</name>
    <dbReference type="NCBI Taxonomy" id="933084"/>
    <lineage>
        <taxon>Eukaryota</taxon>
        <taxon>Fungi</taxon>
        <taxon>Dikarya</taxon>
        <taxon>Basidiomycota</taxon>
        <taxon>Agaricomycotina</taxon>
        <taxon>Agaricomycetes</taxon>
        <taxon>Agaricomycetidae</taxon>
        <taxon>Jaapiales</taxon>
        <taxon>Jaapiaceae</taxon>
        <taxon>Jaapia</taxon>
    </lineage>
</organism>
<evidence type="ECO:0000313" key="3">
    <source>
        <dbReference type="EMBL" id="KDQ49153.1"/>
    </source>
</evidence>
<dbReference type="AlphaFoldDB" id="A0A067P2J6"/>
<dbReference type="InParanoid" id="A0A067P2J6"/>
<gene>
    <name evidence="3" type="ORF">JAAARDRAFT_201112</name>
</gene>
<accession>A0A067P2J6</accession>
<proteinExistence type="predicted"/>
<evidence type="ECO:0000313" key="4">
    <source>
        <dbReference type="Proteomes" id="UP000027265"/>
    </source>
</evidence>
<sequence>MFIRRSSQTLSTGAGSSRQLRKPLSTQADQDPQPRPLRKRPRLDIGLFTSGSQDPEVTQDEEHDLAWWENRAKMLSTELDILGTENTRLKLNAADTARTVTGLQGAVAQLEEEVEDLVSEKQQFMEQIDDLEDEVGRLTDEEGRLGTVLKNQRDINANLRADVALLRPPVHGSTFQRGI</sequence>
<dbReference type="SUPFAM" id="SSF90257">
    <property type="entry name" value="Myosin rod fragments"/>
    <property type="match status" value="1"/>
</dbReference>
<evidence type="ECO:0000256" key="1">
    <source>
        <dbReference type="SAM" id="Coils"/>
    </source>
</evidence>
<name>A0A067P2J6_9AGAM</name>
<feature type="region of interest" description="Disordered" evidence="2">
    <location>
        <begin position="1"/>
        <end position="60"/>
    </location>
</feature>
<keyword evidence="1" id="KW-0175">Coiled coil</keyword>
<evidence type="ECO:0000256" key="2">
    <source>
        <dbReference type="SAM" id="MobiDB-lite"/>
    </source>
</evidence>
<dbReference type="HOGENOM" id="CLU_1503658_0_0_1"/>
<dbReference type="Proteomes" id="UP000027265">
    <property type="component" value="Unassembled WGS sequence"/>
</dbReference>
<dbReference type="EMBL" id="KL197800">
    <property type="protein sequence ID" value="KDQ49153.1"/>
    <property type="molecule type" value="Genomic_DNA"/>
</dbReference>
<protein>
    <submittedName>
        <fullName evidence="3">Uncharacterized protein</fullName>
    </submittedName>
</protein>
<feature type="coiled-coil region" evidence="1">
    <location>
        <begin position="100"/>
        <end position="141"/>
    </location>
</feature>